<name>A0A6A6P5G5_9PEZI</name>
<dbReference type="Pfam" id="PF00085">
    <property type="entry name" value="Thioredoxin"/>
    <property type="match status" value="1"/>
</dbReference>
<protein>
    <recommendedName>
        <fullName evidence="1">Thioredoxin domain-containing protein</fullName>
    </recommendedName>
</protein>
<feature type="non-terminal residue" evidence="2">
    <location>
        <position position="1"/>
    </location>
</feature>
<dbReference type="SUPFAM" id="SSF52833">
    <property type="entry name" value="Thioredoxin-like"/>
    <property type="match status" value="1"/>
</dbReference>
<evidence type="ECO:0000259" key="1">
    <source>
        <dbReference type="Pfam" id="PF00085"/>
    </source>
</evidence>
<dbReference type="InterPro" id="IPR013766">
    <property type="entry name" value="Thioredoxin_domain"/>
</dbReference>
<reference evidence="2" key="1">
    <citation type="journal article" date="2020" name="Stud. Mycol.">
        <title>101 Dothideomycetes genomes: a test case for predicting lifestyles and emergence of pathogens.</title>
        <authorList>
            <person name="Haridas S."/>
            <person name="Albert R."/>
            <person name="Binder M."/>
            <person name="Bloem J."/>
            <person name="Labutti K."/>
            <person name="Salamov A."/>
            <person name="Andreopoulos B."/>
            <person name="Baker S."/>
            <person name="Barry K."/>
            <person name="Bills G."/>
            <person name="Bluhm B."/>
            <person name="Cannon C."/>
            <person name="Castanera R."/>
            <person name="Culley D."/>
            <person name="Daum C."/>
            <person name="Ezra D."/>
            <person name="Gonzalez J."/>
            <person name="Henrissat B."/>
            <person name="Kuo A."/>
            <person name="Liang C."/>
            <person name="Lipzen A."/>
            <person name="Lutzoni F."/>
            <person name="Magnuson J."/>
            <person name="Mondo S."/>
            <person name="Nolan M."/>
            <person name="Ohm R."/>
            <person name="Pangilinan J."/>
            <person name="Park H.-J."/>
            <person name="Ramirez L."/>
            <person name="Alfaro M."/>
            <person name="Sun H."/>
            <person name="Tritt A."/>
            <person name="Yoshinaga Y."/>
            <person name="Zwiers L.-H."/>
            <person name="Turgeon B."/>
            <person name="Goodwin S."/>
            <person name="Spatafora J."/>
            <person name="Crous P."/>
            <person name="Grigoriev I."/>
        </authorList>
    </citation>
    <scope>NUCLEOTIDE SEQUENCE</scope>
    <source>
        <strain evidence="2">ATCC 16933</strain>
    </source>
</reference>
<feature type="non-terminal residue" evidence="2">
    <location>
        <position position="125"/>
    </location>
</feature>
<dbReference type="Gene3D" id="3.40.30.10">
    <property type="entry name" value="Glutaredoxin"/>
    <property type="match status" value="1"/>
</dbReference>
<dbReference type="Proteomes" id="UP000799766">
    <property type="component" value="Unassembled WGS sequence"/>
</dbReference>
<dbReference type="OrthoDB" id="19690at2759"/>
<dbReference type="AlphaFoldDB" id="A0A6A6P5G5"/>
<dbReference type="InterPro" id="IPR036249">
    <property type="entry name" value="Thioredoxin-like_sf"/>
</dbReference>
<sequence>VRNPDEFSTLLLLSGRRPLITLWTASWCPSCEEVAPVVKGMIESDHVGEAEGGVGYAEVQLDSPTIGDLGLKYMITSMPTLLAFSRQEPQMRTRVSRVVDMKDRRFLTGWIESEARRGGEGGAGG</sequence>
<keyword evidence="3" id="KW-1185">Reference proteome</keyword>
<dbReference type="CDD" id="cd02947">
    <property type="entry name" value="TRX_family"/>
    <property type="match status" value="1"/>
</dbReference>
<gene>
    <name evidence="2" type="ORF">BDY21DRAFT_274532</name>
</gene>
<dbReference type="EMBL" id="MU001676">
    <property type="protein sequence ID" value="KAF2459236.1"/>
    <property type="molecule type" value="Genomic_DNA"/>
</dbReference>
<evidence type="ECO:0000313" key="2">
    <source>
        <dbReference type="EMBL" id="KAF2459236.1"/>
    </source>
</evidence>
<accession>A0A6A6P5G5</accession>
<proteinExistence type="predicted"/>
<evidence type="ECO:0000313" key="3">
    <source>
        <dbReference type="Proteomes" id="UP000799766"/>
    </source>
</evidence>
<organism evidence="2 3">
    <name type="scientific">Lineolata rhizophorae</name>
    <dbReference type="NCBI Taxonomy" id="578093"/>
    <lineage>
        <taxon>Eukaryota</taxon>
        <taxon>Fungi</taxon>
        <taxon>Dikarya</taxon>
        <taxon>Ascomycota</taxon>
        <taxon>Pezizomycotina</taxon>
        <taxon>Dothideomycetes</taxon>
        <taxon>Dothideomycetes incertae sedis</taxon>
        <taxon>Lineolatales</taxon>
        <taxon>Lineolataceae</taxon>
        <taxon>Lineolata</taxon>
    </lineage>
</organism>
<feature type="domain" description="Thioredoxin" evidence="1">
    <location>
        <begin position="5"/>
        <end position="89"/>
    </location>
</feature>